<evidence type="ECO:0000313" key="2">
    <source>
        <dbReference type="EMBL" id="GKT43004.1"/>
    </source>
</evidence>
<reference evidence="2 3" key="1">
    <citation type="submission" date="2022-03" db="EMBL/GenBank/DDBJ databases">
        <title>Genome data of Colletotrichum spp.</title>
        <authorList>
            <person name="Utami Y.D."/>
            <person name="Hiruma K."/>
        </authorList>
    </citation>
    <scope>NUCLEOTIDE SEQUENCE [LARGE SCALE GENOMIC DNA]</scope>
    <source>
        <strain evidence="2 3">MAFF 239500</strain>
    </source>
</reference>
<dbReference type="AlphaFoldDB" id="A0AA37LAG1"/>
<accession>A0AA37LAG1</accession>
<proteinExistence type="predicted"/>
<dbReference type="EMBL" id="BQXU01000006">
    <property type="protein sequence ID" value="GKT43004.1"/>
    <property type="molecule type" value="Genomic_DNA"/>
</dbReference>
<sequence>MDQYIDIRTSYGQYQWYRLGSLVNNEVELGLDSFQFLTYLTAGAEWDYKHLKMQKRLEDQQVDEMVDRLIQQEQFDAAYAPQVAEDFNLLSGMQVDDNDVEEELANMMSETQTYGEAPNQSDSSESDPG</sequence>
<dbReference type="Proteomes" id="UP001055115">
    <property type="component" value="Unassembled WGS sequence"/>
</dbReference>
<evidence type="ECO:0000313" key="3">
    <source>
        <dbReference type="Proteomes" id="UP001055115"/>
    </source>
</evidence>
<dbReference type="GeneID" id="73323987"/>
<feature type="compositionally biased region" description="Polar residues" evidence="1">
    <location>
        <begin position="108"/>
        <end position="123"/>
    </location>
</feature>
<organism evidence="2 3">
    <name type="scientific">Colletotrichum spaethianum</name>
    <dbReference type="NCBI Taxonomy" id="700344"/>
    <lineage>
        <taxon>Eukaryota</taxon>
        <taxon>Fungi</taxon>
        <taxon>Dikarya</taxon>
        <taxon>Ascomycota</taxon>
        <taxon>Pezizomycotina</taxon>
        <taxon>Sordariomycetes</taxon>
        <taxon>Hypocreomycetidae</taxon>
        <taxon>Glomerellales</taxon>
        <taxon>Glomerellaceae</taxon>
        <taxon>Colletotrichum</taxon>
        <taxon>Colletotrichum spaethianum species complex</taxon>
    </lineage>
</organism>
<feature type="region of interest" description="Disordered" evidence="1">
    <location>
        <begin position="105"/>
        <end position="129"/>
    </location>
</feature>
<comment type="caution">
    <text evidence="2">The sequence shown here is derived from an EMBL/GenBank/DDBJ whole genome shotgun (WGS) entry which is preliminary data.</text>
</comment>
<gene>
    <name evidence="2" type="ORF">ColSpa_03185</name>
</gene>
<name>A0AA37LAG1_9PEZI</name>
<dbReference type="RefSeq" id="XP_049125354.1">
    <property type="nucleotide sequence ID" value="XM_049269397.1"/>
</dbReference>
<keyword evidence="3" id="KW-1185">Reference proteome</keyword>
<protein>
    <submittedName>
        <fullName evidence="2">Uncharacterized protein</fullName>
    </submittedName>
</protein>
<evidence type="ECO:0000256" key="1">
    <source>
        <dbReference type="SAM" id="MobiDB-lite"/>
    </source>
</evidence>